<dbReference type="Pfam" id="PF16197">
    <property type="entry name" value="KAsynt_C_assoc"/>
    <property type="match status" value="1"/>
</dbReference>
<proteinExistence type="predicted"/>
<dbReference type="HOGENOM" id="CLU_000022_31_0_1"/>
<dbReference type="InterPro" id="IPR057326">
    <property type="entry name" value="KR_dom"/>
</dbReference>
<dbReference type="InterPro" id="IPR014031">
    <property type="entry name" value="Ketoacyl_synth_C"/>
</dbReference>
<dbReference type="Gene3D" id="3.10.129.110">
    <property type="entry name" value="Polyketide synthase dehydratase"/>
    <property type="match status" value="1"/>
</dbReference>
<dbReference type="PROSITE" id="PS52004">
    <property type="entry name" value="KS3_2"/>
    <property type="match status" value="1"/>
</dbReference>
<dbReference type="SUPFAM" id="SSF53901">
    <property type="entry name" value="Thiolase-like"/>
    <property type="match status" value="1"/>
</dbReference>
<protein>
    <submittedName>
        <fullName evidence="10">Uncharacterized protein</fullName>
    </submittedName>
</protein>
<dbReference type="PANTHER" id="PTHR43775">
    <property type="entry name" value="FATTY ACID SYNTHASE"/>
    <property type="match status" value="1"/>
</dbReference>
<dbReference type="PROSITE" id="PS00606">
    <property type="entry name" value="KS3_1"/>
    <property type="match status" value="1"/>
</dbReference>
<dbReference type="SMART" id="SM00827">
    <property type="entry name" value="PKS_AT"/>
    <property type="match status" value="1"/>
</dbReference>
<dbReference type="Pfam" id="PF00109">
    <property type="entry name" value="ketoacyl-synt"/>
    <property type="match status" value="1"/>
</dbReference>
<keyword evidence="4" id="KW-0560">Oxidoreductase</keyword>
<dbReference type="SMART" id="SM00826">
    <property type="entry name" value="PKS_DH"/>
    <property type="match status" value="1"/>
</dbReference>
<dbReference type="InterPro" id="IPR036736">
    <property type="entry name" value="ACP-like_sf"/>
</dbReference>
<dbReference type="InterPro" id="IPR050091">
    <property type="entry name" value="PKS_NRPS_Biosynth_Enz"/>
</dbReference>
<dbReference type="GO" id="GO:0016491">
    <property type="term" value="F:oxidoreductase activity"/>
    <property type="evidence" value="ECO:0007669"/>
    <property type="project" value="UniProtKB-KW"/>
</dbReference>
<dbReference type="InterPro" id="IPR014030">
    <property type="entry name" value="Ketoacyl_synth_N"/>
</dbReference>
<dbReference type="InterPro" id="IPR018201">
    <property type="entry name" value="Ketoacyl_synth_AS"/>
</dbReference>
<dbReference type="InterPro" id="IPR020806">
    <property type="entry name" value="PKS_PP-bd"/>
</dbReference>
<evidence type="ECO:0000259" key="7">
    <source>
        <dbReference type="PROSITE" id="PS50075"/>
    </source>
</evidence>
<dbReference type="InterPro" id="IPR006162">
    <property type="entry name" value="Ppantetheine_attach_site"/>
</dbReference>
<dbReference type="GO" id="GO:0031177">
    <property type="term" value="F:phosphopantetheine binding"/>
    <property type="evidence" value="ECO:0007669"/>
    <property type="project" value="InterPro"/>
</dbReference>
<dbReference type="Gene3D" id="3.40.366.10">
    <property type="entry name" value="Malonyl-Coenzyme A Acyl Carrier Protein, domain 2"/>
    <property type="match status" value="1"/>
</dbReference>
<dbReference type="InterPro" id="IPR016035">
    <property type="entry name" value="Acyl_Trfase/lysoPLipase"/>
</dbReference>
<dbReference type="SMART" id="SM00823">
    <property type="entry name" value="PKS_PP"/>
    <property type="match status" value="1"/>
</dbReference>
<dbReference type="Pfam" id="PF23114">
    <property type="entry name" value="NAD-bd_HRPKS_sdrA"/>
    <property type="match status" value="1"/>
</dbReference>
<dbReference type="FunFam" id="3.40.47.10:FF:000019">
    <property type="entry name" value="Polyketide synthase type I"/>
    <property type="match status" value="1"/>
</dbReference>
<dbReference type="InterPro" id="IPR001227">
    <property type="entry name" value="Ac_transferase_dom_sf"/>
</dbReference>
<keyword evidence="5" id="KW-0511">Multifunctional enzyme</keyword>
<dbReference type="SMART" id="SM00825">
    <property type="entry name" value="PKS_KS"/>
    <property type="match status" value="1"/>
</dbReference>
<name>W9YP40_9EURO</name>
<dbReference type="SUPFAM" id="SSF52151">
    <property type="entry name" value="FabD/lysophospholipase-like"/>
    <property type="match status" value="1"/>
</dbReference>
<dbReference type="PROSITE" id="PS52019">
    <property type="entry name" value="PKS_MFAS_DH"/>
    <property type="match status" value="1"/>
</dbReference>
<keyword evidence="3" id="KW-0808">Transferase</keyword>
<dbReference type="InterPro" id="IPR049551">
    <property type="entry name" value="PKS_DH_C"/>
</dbReference>
<dbReference type="CDD" id="cd00833">
    <property type="entry name" value="PKS"/>
    <property type="match status" value="1"/>
</dbReference>
<feature type="domain" description="Ketosynthase family 3 (KS3)" evidence="8">
    <location>
        <begin position="15"/>
        <end position="440"/>
    </location>
</feature>
<dbReference type="eggNOG" id="KOG1202">
    <property type="taxonomic scope" value="Eukaryota"/>
</dbReference>
<dbReference type="SUPFAM" id="SSF47336">
    <property type="entry name" value="ACP-like"/>
    <property type="match status" value="1"/>
</dbReference>
<dbReference type="Pfam" id="PF14765">
    <property type="entry name" value="PS-DH"/>
    <property type="match status" value="1"/>
</dbReference>
<dbReference type="OrthoDB" id="329835at2759"/>
<dbReference type="GO" id="GO:0030639">
    <property type="term" value="P:polyketide biosynthetic process"/>
    <property type="evidence" value="ECO:0007669"/>
    <property type="project" value="UniProtKB-ARBA"/>
</dbReference>
<dbReference type="InterPro" id="IPR020843">
    <property type="entry name" value="ER"/>
</dbReference>
<feature type="active site" description="Proton acceptor; for dehydratase activity" evidence="6">
    <location>
        <position position="997"/>
    </location>
</feature>
<dbReference type="InterPro" id="IPR020807">
    <property type="entry name" value="PKS_DH"/>
</dbReference>
<dbReference type="Pfam" id="PF00550">
    <property type="entry name" value="PP-binding"/>
    <property type="match status" value="1"/>
</dbReference>
<keyword evidence="1" id="KW-0596">Phosphopantetheine</keyword>
<dbReference type="Proteomes" id="UP000019484">
    <property type="component" value="Unassembled WGS sequence"/>
</dbReference>
<dbReference type="Pfam" id="PF08659">
    <property type="entry name" value="KR"/>
    <property type="match status" value="1"/>
</dbReference>
<dbReference type="InterPro" id="IPR014043">
    <property type="entry name" value="Acyl_transferase_dom"/>
</dbReference>
<organism evidence="10 11">
    <name type="scientific">Capronia coronata CBS 617.96</name>
    <dbReference type="NCBI Taxonomy" id="1182541"/>
    <lineage>
        <taxon>Eukaryota</taxon>
        <taxon>Fungi</taxon>
        <taxon>Dikarya</taxon>
        <taxon>Ascomycota</taxon>
        <taxon>Pezizomycotina</taxon>
        <taxon>Eurotiomycetes</taxon>
        <taxon>Chaetothyriomycetidae</taxon>
        <taxon>Chaetothyriales</taxon>
        <taxon>Herpotrichiellaceae</taxon>
        <taxon>Capronia</taxon>
    </lineage>
</organism>
<dbReference type="InterPro" id="IPR036291">
    <property type="entry name" value="NAD(P)-bd_dom_sf"/>
</dbReference>
<evidence type="ECO:0000259" key="8">
    <source>
        <dbReference type="PROSITE" id="PS52004"/>
    </source>
</evidence>
<keyword evidence="11" id="KW-1185">Reference proteome</keyword>
<dbReference type="PROSITE" id="PS00012">
    <property type="entry name" value="PHOSPHOPANTETHEINE"/>
    <property type="match status" value="1"/>
</dbReference>
<dbReference type="GO" id="GO:0006633">
    <property type="term" value="P:fatty acid biosynthetic process"/>
    <property type="evidence" value="ECO:0007669"/>
    <property type="project" value="InterPro"/>
</dbReference>
<evidence type="ECO:0000313" key="10">
    <source>
        <dbReference type="EMBL" id="EXJ91415.1"/>
    </source>
</evidence>
<dbReference type="Pfam" id="PF02801">
    <property type="entry name" value="Ketoacyl-synt_C"/>
    <property type="match status" value="1"/>
</dbReference>
<dbReference type="SUPFAM" id="SSF51735">
    <property type="entry name" value="NAD(P)-binding Rossmann-fold domains"/>
    <property type="match status" value="2"/>
</dbReference>
<dbReference type="GeneID" id="19159408"/>
<dbReference type="Gene3D" id="3.40.50.720">
    <property type="entry name" value="NAD(P)-binding Rossmann-like Domain"/>
    <property type="match status" value="1"/>
</dbReference>
<dbReference type="RefSeq" id="XP_007723609.1">
    <property type="nucleotide sequence ID" value="XM_007725419.1"/>
</dbReference>
<dbReference type="InterPro" id="IPR049552">
    <property type="entry name" value="PKS_DH_N"/>
</dbReference>
<evidence type="ECO:0000256" key="2">
    <source>
        <dbReference type="ARBA" id="ARBA00022553"/>
    </source>
</evidence>
<dbReference type="CDD" id="cd05195">
    <property type="entry name" value="enoyl_red"/>
    <property type="match status" value="1"/>
</dbReference>
<evidence type="ECO:0000259" key="9">
    <source>
        <dbReference type="PROSITE" id="PS52019"/>
    </source>
</evidence>
<dbReference type="STRING" id="1182541.W9YP40"/>
<dbReference type="Gene3D" id="1.10.1200.10">
    <property type="entry name" value="ACP-like"/>
    <property type="match status" value="1"/>
</dbReference>
<feature type="region of interest" description="C-terminal hotdog fold" evidence="6">
    <location>
        <begin position="1121"/>
        <end position="1276"/>
    </location>
</feature>
<dbReference type="SMART" id="SM00829">
    <property type="entry name" value="PKS_ER"/>
    <property type="match status" value="1"/>
</dbReference>
<reference evidence="10 11" key="1">
    <citation type="submission" date="2013-03" db="EMBL/GenBank/DDBJ databases">
        <title>The Genome Sequence of Capronia coronata CBS 617.96.</title>
        <authorList>
            <consortium name="The Broad Institute Genomics Platform"/>
            <person name="Cuomo C."/>
            <person name="de Hoog S."/>
            <person name="Gorbushina A."/>
            <person name="Walker B."/>
            <person name="Young S.K."/>
            <person name="Zeng Q."/>
            <person name="Gargeya S."/>
            <person name="Fitzgerald M."/>
            <person name="Haas B."/>
            <person name="Abouelleil A."/>
            <person name="Allen A.W."/>
            <person name="Alvarado L."/>
            <person name="Arachchi H.M."/>
            <person name="Berlin A.M."/>
            <person name="Chapman S.B."/>
            <person name="Gainer-Dewar J."/>
            <person name="Goldberg J."/>
            <person name="Griggs A."/>
            <person name="Gujja S."/>
            <person name="Hansen M."/>
            <person name="Howarth C."/>
            <person name="Imamovic A."/>
            <person name="Ireland A."/>
            <person name="Larimer J."/>
            <person name="McCowan C."/>
            <person name="Murphy C."/>
            <person name="Pearson M."/>
            <person name="Poon T.W."/>
            <person name="Priest M."/>
            <person name="Roberts A."/>
            <person name="Saif S."/>
            <person name="Shea T."/>
            <person name="Sisk P."/>
            <person name="Sykes S."/>
            <person name="Wortman J."/>
            <person name="Nusbaum C."/>
            <person name="Birren B."/>
        </authorList>
    </citation>
    <scope>NUCLEOTIDE SEQUENCE [LARGE SCALE GENOMIC DNA]</scope>
    <source>
        <strain evidence="10 11">CBS 617.96</strain>
    </source>
</reference>
<evidence type="ECO:0000256" key="1">
    <source>
        <dbReference type="ARBA" id="ARBA00022450"/>
    </source>
</evidence>
<dbReference type="SMART" id="SM00822">
    <property type="entry name" value="PKS_KR"/>
    <property type="match status" value="1"/>
</dbReference>
<sequence>MASAENVHAAFDDAVEPIAIVGMACRFPGDVASPSEFWDMLVRQRSGHGKVPADRFDANVWTHPDHDRKGAIQARSGFFLQHDISLFDAPFFSITAKEAMGMDPMQRQILEVAYECFENAGVPFENLAGSMTSVYTGVMTNDYERISQSEIFSLPQNAASGTSRAMLSNRLSWFFNLSGPSLTLDTACSSSLYAMHLACQSIRLRESQQALVAGVNLILHPNFISQLSSMHMLSPDGISHSFDERANGYARGEAIGAILVKPLSKALADGDTIRAVIRGSGANQDGKTPGITMPSREAQAKLINTTYATAGLTTTDTTYFEAHGTGTKIGDPIELSAIGASFAPDRTHDRPLYVGSVKTNVGHTEGMAGLAGVIKTVLSMEHAVLPGLVAFETFNSKLLLDDWKLELPLESMPWPSDGLRRASVNSFGFGGANAHVILDDAYHYLKTRGLEGRHCTRDLPPLPAAVLSSRVDSREQTVSKDFKLLLFSAQDQNGLDRLSKRLGQYLLKEPSQGQRPDIDLDDLAFTLAYRRSQLGIRSFAVCRTVRELATDSLRTISSLKQKRHGQPENIIFIFTGQGAQWPLMGRELLQYSAFHDSVSKSQSYLDELGCTWSAADLLHEPGPRINLAEHCQPICTILQVALVDLLASWGVTPRATVGHSSGEIGAAYAAGGVSHKDAVKIAYMRGYYCGQIQSRLKEKQGAMLAAGLTVQEARRYLQEVDEDSVVIGCMNSPSSVTLSGDVHAISYLEQRIKLDGKFARKLRVEVAYHSPHMQAVAQDFLDSLDSIEPTKDLRVPMFSSVTTKQLDSPVRLNAQYWVTNMVSAVRFSEAVDSLLALSEPGFKGRKSKPVNWFAAVEIGPHEALKGPFQQCALAAGSKKASSLIPYTSMIRRGEPGTKSAAEAAGLLWSLGHPIDVLNVNNVDTARRKSLTSLSNLPPYAWQHSKGFWHESSSSRATRLITRPRTDLLGIPADNQNPHEPRWKNFLRLSENPWMRDHAITGTILYPAAGMLVMALEAALQIAQDQKRVVRAIEFHDVHFERGLVVPDSDEAVETNISLRPHESLDLWFHWTIDSQGSDLSWKRHAHGLISLVLETETGPSDGVSMWKAETAKFSSIKAAANALIDPTAFYAQLAHVGMGYGPAFTNLTMAAAVAGEQTGHGTIAIPDTKSTMPQTYEFPHLIHPATLDAIFHLIFVALFEGKPMTESAVPVSIEKMFIAVFEPLCSGEQFSGYATGRKIDARDSSGDLVVSDSNWSGPKITLSNLIVRKVSSSAVANNRNDRQQATRPPERVSELLWMEDIDLLELPAANTLVETNSHRYRSLASTSSTAKAAAWLEWACFKRADLKVTAVADTILSADKVVEVLSAFAPVTGSERRLANVSIITTSQEVQKHLKGHSKLKDTSVKVIRVEPGSAEFRESSDLVIFGYDSACLVLNDRLGEWASCLTEGAKLMVLSDSAQDTAVEAGLKAHGFNETLLKLSDSSGCVLVVGASPNTPPRETEVVYMLAPMARSEKLTHFIQHLSATFASEGITLLSKSLNDIEHLTGQKVISLLEVEDPFVINWSEAQFDQFRRLVFSQPYILWLTRGGILAKGEQSLQFAPTTGLLRTIRTEIPQVAMPHLDLSPSVDLENACTAELVRKVFNSTAKAAAMGREDLETEFAEQNGSLFIPRIFGNNAMDGEVNSHAESPTPVLTLVSEQQARPLRLIKKPSMAPGGQIQWEDDPDAILPIADDEVEIQTKYVAVSSADLSRPETVVQQNGGAYAASGVIVRTGADVVDLLSGDEVVFLAPDRKTLKTILRPRKSLVEKLPEDVMLQGAPHLLSSAMVAYHSLRNIANVSPNESVLINLENQDTRFALLQLARERSCKAFIAVTSPLEKNDLMSRCQVSGSRIFYSSNRDLLPSLMAATMGRGFDVVISDQIGRSRREMSCCIAEAGRFVDLSPTLELNDISPDAFRKNASFSWVDIWRLRSAQLESLFEGATFLLRSSIQVHSRAPVFANDDLEGAWSLLQERPGSSVTIHFDDKARLPVSPRPAPPPRLDSKATYVIAGGLGALGLTIGENMVSHGAQHLVLLSRSGVTSSRQEHAVLRLRQRGCQVDTVICDVTDREQVMKVAHLAQQSSWSIKGLIQCAMVLNDSIFENMTFEKWKVATQPKIKGTWNLHDCLPKDLDFFIVLSSMSGIIGNAGQANYAAGNTYEDALAHYRRGQSLAATTLNVGLVTDASHFDADATIEDYLNRYGHWTSAIVTDREMQIVIEAVMREATKAESPNASQVPIIPLSTQMLVGLNGSIPRGPGSRNPWSKERKFNHRIESGSQSEMIAGSSTQTLASQLQKASSGAEAVALVEASLRTHVAAAMTASADDIDSDKPLYALGVDSLKAIEVRNWVFKELKCDVSVFDVLSPIPLAQLAARLAKKSTLVPPELVASIEE</sequence>
<dbReference type="PROSITE" id="PS50075">
    <property type="entry name" value="CARRIER"/>
    <property type="match status" value="1"/>
</dbReference>
<dbReference type="InterPro" id="IPR042104">
    <property type="entry name" value="PKS_dehydratase_sf"/>
</dbReference>
<evidence type="ECO:0000256" key="5">
    <source>
        <dbReference type="ARBA" id="ARBA00023268"/>
    </source>
</evidence>
<feature type="region of interest" description="N-terminal hotdog fold" evidence="6">
    <location>
        <begin position="965"/>
        <end position="1096"/>
    </location>
</feature>
<comment type="caution">
    <text evidence="10">The sequence shown here is derived from an EMBL/GenBank/DDBJ whole genome shotgun (WGS) entry which is preliminary data.</text>
</comment>
<dbReference type="Pfam" id="PF21089">
    <property type="entry name" value="PKS_DH_N"/>
    <property type="match status" value="1"/>
</dbReference>
<feature type="domain" description="Carrier" evidence="7">
    <location>
        <begin position="2341"/>
        <end position="2418"/>
    </location>
</feature>
<evidence type="ECO:0000256" key="3">
    <source>
        <dbReference type="ARBA" id="ARBA00022679"/>
    </source>
</evidence>
<dbReference type="SUPFAM" id="SSF55048">
    <property type="entry name" value="Probable ACP-binding domain of malonyl-CoA ACP transacylase"/>
    <property type="match status" value="1"/>
</dbReference>
<dbReference type="GO" id="GO:0004315">
    <property type="term" value="F:3-oxoacyl-[acyl-carrier-protein] synthase activity"/>
    <property type="evidence" value="ECO:0007669"/>
    <property type="project" value="InterPro"/>
</dbReference>
<evidence type="ECO:0000256" key="6">
    <source>
        <dbReference type="PROSITE-ProRule" id="PRU01363"/>
    </source>
</evidence>
<dbReference type="EMBL" id="AMWN01000003">
    <property type="protein sequence ID" value="EXJ91415.1"/>
    <property type="molecule type" value="Genomic_DNA"/>
</dbReference>
<dbReference type="Gene3D" id="3.90.180.10">
    <property type="entry name" value="Medium-chain alcohol dehydrogenases, catalytic domain"/>
    <property type="match status" value="1"/>
</dbReference>
<keyword evidence="2" id="KW-0597">Phosphoprotein</keyword>
<dbReference type="InterPro" id="IPR016036">
    <property type="entry name" value="Malonyl_transacylase_ACP-bd"/>
</dbReference>
<accession>W9YP40</accession>
<evidence type="ECO:0000313" key="11">
    <source>
        <dbReference type="Proteomes" id="UP000019484"/>
    </source>
</evidence>
<dbReference type="InterPro" id="IPR013968">
    <property type="entry name" value="PKS_KR"/>
</dbReference>
<dbReference type="InterPro" id="IPR020841">
    <property type="entry name" value="PKS_Beta-ketoAc_synthase_dom"/>
</dbReference>
<gene>
    <name evidence="10" type="ORF">A1O1_04527</name>
</gene>
<dbReference type="InterPro" id="IPR049900">
    <property type="entry name" value="PKS_mFAS_DH"/>
</dbReference>
<dbReference type="Gene3D" id="3.40.47.10">
    <property type="match status" value="1"/>
</dbReference>
<dbReference type="InterPro" id="IPR009081">
    <property type="entry name" value="PP-bd_ACP"/>
</dbReference>
<evidence type="ECO:0000256" key="4">
    <source>
        <dbReference type="ARBA" id="ARBA00023002"/>
    </source>
</evidence>
<dbReference type="InterPro" id="IPR011032">
    <property type="entry name" value="GroES-like_sf"/>
</dbReference>
<dbReference type="Pfam" id="PF00698">
    <property type="entry name" value="Acyl_transf_1"/>
    <property type="match status" value="1"/>
</dbReference>
<dbReference type="SUPFAM" id="SSF50129">
    <property type="entry name" value="GroES-like"/>
    <property type="match status" value="1"/>
</dbReference>
<feature type="domain" description="PKS/mFAS DH" evidence="9">
    <location>
        <begin position="965"/>
        <end position="1276"/>
    </location>
</feature>
<dbReference type="PANTHER" id="PTHR43775:SF29">
    <property type="entry name" value="ASPERFURANONE POLYKETIDE SYNTHASE AFOG-RELATED"/>
    <property type="match status" value="1"/>
</dbReference>
<feature type="active site" description="Proton donor; for dehydratase activity" evidence="6">
    <location>
        <position position="1188"/>
    </location>
</feature>
<dbReference type="GO" id="GO:0004312">
    <property type="term" value="F:fatty acid synthase activity"/>
    <property type="evidence" value="ECO:0007669"/>
    <property type="project" value="TreeGrafter"/>
</dbReference>
<dbReference type="InterPro" id="IPR032821">
    <property type="entry name" value="PKS_assoc"/>
</dbReference>
<dbReference type="InterPro" id="IPR016039">
    <property type="entry name" value="Thiolase-like"/>
</dbReference>
<dbReference type="InterPro" id="IPR056501">
    <property type="entry name" value="NAD-bd_HRPKS_sdrA"/>
</dbReference>